<comment type="caution">
    <text evidence="2">The sequence shown here is derived from an EMBL/GenBank/DDBJ whole genome shotgun (WGS) entry which is preliminary data.</text>
</comment>
<proteinExistence type="predicted"/>
<keyword evidence="1" id="KW-0812">Transmembrane</keyword>
<feature type="transmembrane region" description="Helical" evidence="1">
    <location>
        <begin position="106"/>
        <end position="134"/>
    </location>
</feature>
<feature type="transmembrane region" description="Helical" evidence="1">
    <location>
        <begin position="20"/>
        <end position="45"/>
    </location>
</feature>
<name>A0ABS4PS32_9PSEU</name>
<keyword evidence="1" id="KW-0472">Membrane</keyword>
<feature type="transmembrane region" description="Helical" evidence="1">
    <location>
        <begin position="154"/>
        <end position="179"/>
    </location>
</feature>
<feature type="transmembrane region" description="Helical" evidence="1">
    <location>
        <begin position="65"/>
        <end position="85"/>
    </location>
</feature>
<reference evidence="2 3" key="1">
    <citation type="submission" date="2021-03" db="EMBL/GenBank/DDBJ databases">
        <title>Sequencing the genomes of 1000 actinobacteria strains.</title>
        <authorList>
            <person name="Klenk H.-P."/>
        </authorList>
    </citation>
    <scope>NUCLEOTIDE SEQUENCE [LARGE SCALE GENOMIC DNA]</scope>
    <source>
        <strain evidence="2 3">DSM 45510</strain>
    </source>
</reference>
<dbReference type="Proteomes" id="UP000741013">
    <property type="component" value="Unassembled WGS sequence"/>
</dbReference>
<protein>
    <submittedName>
        <fullName evidence="2">ABC-type transport system involved in multi-copper enzyme maturation permease subunit</fullName>
    </submittedName>
</protein>
<feature type="transmembrane region" description="Helical" evidence="1">
    <location>
        <begin position="244"/>
        <end position="264"/>
    </location>
</feature>
<accession>A0ABS4PS32</accession>
<keyword evidence="3" id="KW-1185">Reference proteome</keyword>
<dbReference type="RefSeq" id="WP_209664844.1">
    <property type="nucleotide sequence ID" value="NZ_JAGGMS010000001.1"/>
</dbReference>
<evidence type="ECO:0000313" key="2">
    <source>
        <dbReference type="EMBL" id="MBP2181421.1"/>
    </source>
</evidence>
<keyword evidence="1" id="KW-1133">Transmembrane helix</keyword>
<organism evidence="2 3">
    <name type="scientific">Amycolatopsis magusensis</name>
    <dbReference type="NCBI Taxonomy" id="882444"/>
    <lineage>
        <taxon>Bacteria</taxon>
        <taxon>Bacillati</taxon>
        <taxon>Actinomycetota</taxon>
        <taxon>Actinomycetes</taxon>
        <taxon>Pseudonocardiales</taxon>
        <taxon>Pseudonocardiaceae</taxon>
        <taxon>Amycolatopsis</taxon>
    </lineage>
</organism>
<gene>
    <name evidence="2" type="ORF">JOM49_002947</name>
</gene>
<evidence type="ECO:0000313" key="3">
    <source>
        <dbReference type="Proteomes" id="UP000741013"/>
    </source>
</evidence>
<sequence>MSTVAVRAELFALRRHPALFIVSGIWFVQILGFSYLLVYLMRGGLSSSDSEALLGALLPAGLDRYILGGLPAFGGPMALILGVILSTSDYRWDTLRTLLMRRPSRISFLGGKFFTVFVASFALSAATLLASLVGSMGVAVASGRSFALPGPGPVLLVFAAIWLVLTAWAATGFAVGILVRNVGAGIGVGLLVTVVLDQLSAPAASLPVVDALRTGLLGANSGSLAVAFGVREAPGVVETTSGPVAALVLAAYVAGSFAVAAAIFRRRDVG</sequence>
<evidence type="ECO:0000256" key="1">
    <source>
        <dbReference type="SAM" id="Phobius"/>
    </source>
</evidence>
<dbReference type="EMBL" id="JAGGMS010000001">
    <property type="protein sequence ID" value="MBP2181421.1"/>
    <property type="molecule type" value="Genomic_DNA"/>
</dbReference>